<dbReference type="PRINTS" id="PR00320">
    <property type="entry name" value="GPROTEINBRPT"/>
</dbReference>
<evidence type="ECO:0008006" key="6">
    <source>
        <dbReference type="Google" id="ProtNLM"/>
    </source>
</evidence>
<dbReference type="PROSITE" id="PS50294">
    <property type="entry name" value="WD_REPEATS_REGION"/>
    <property type="match status" value="4"/>
</dbReference>
<dbReference type="EMBL" id="BMFD01000003">
    <property type="protein sequence ID" value="GGC34845.1"/>
    <property type="molecule type" value="Genomic_DNA"/>
</dbReference>
<feature type="repeat" description="WD" evidence="3">
    <location>
        <begin position="230"/>
        <end position="271"/>
    </location>
</feature>
<evidence type="ECO:0000256" key="2">
    <source>
        <dbReference type="ARBA" id="ARBA00022737"/>
    </source>
</evidence>
<feature type="repeat" description="WD" evidence="3">
    <location>
        <begin position="277"/>
        <end position="312"/>
    </location>
</feature>
<evidence type="ECO:0000313" key="4">
    <source>
        <dbReference type="EMBL" id="GGC34845.1"/>
    </source>
</evidence>
<dbReference type="Proteomes" id="UP000635885">
    <property type="component" value="Unassembled WGS sequence"/>
</dbReference>
<dbReference type="InterPro" id="IPR020472">
    <property type="entry name" value="WD40_PAC1"/>
</dbReference>
<dbReference type="InterPro" id="IPR001680">
    <property type="entry name" value="WD40_rpt"/>
</dbReference>
<sequence>MGFELLTPQYMSKIQVNKLHTLTGHNDCIYALAEGSDPRFFYTGSGDGMVVEWDLDNPKDGKLIAKLPHSVYAISVDKERNLLFIGHNFEGIHVIDLNENKEVWSLKITDQSIFDIKIIGKSLFVATGDGVLTVIDIEEKSLVKHIKLSSKSARVMAVDNDQKHIAIGFSDHTIKIIDAYDFKPVQLLEGHSNSVFALAYSPIHDTLISGGRDASLKFWDTKTYQQTNNVIAHMFAINYLSFKEDGKYFITCSMDKSIKVWDAENHKLLKVIDKARYAGHGTSINKVLWSTYNQSIISVSDDRSISIWEVDI</sequence>
<keyword evidence="1 3" id="KW-0853">WD repeat</keyword>
<keyword evidence="2" id="KW-0677">Repeat</keyword>
<gene>
    <name evidence="4" type="ORF">GCM10010993_12270</name>
</gene>
<reference evidence="5" key="1">
    <citation type="journal article" date="2019" name="Int. J. Syst. Evol. Microbiol.">
        <title>The Global Catalogue of Microorganisms (GCM) 10K type strain sequencing project: providing services to taxonomists for standard genome sequencing and annotation.</title>
        <authorList>
            <consortium name="The Broad Institute Genomics Platform"/>
            <consortium name="The Broad Institute Genome Sequencing Center for Infectious Disease"/>
            <person name="Wu L."/>
            <person name="Ma J."/>
        </authorList>
    </citation>
    <scope>NUCLEOTIDE SEQUENCE [LARGE SCALE GENOMIC DNA]</scope>
    <source>
        <strain evidence="5">CGMCC 1.12479</strain>
    </source>
</reference>
<feature type="repeat" description="WD" evidence="3">
    <location>
        <begin position="188"/>
        <end position="229"/>
    </location>
</feature>
<dbReference type="Pfam" id="PF00400">
    <property type="entry name" value="WD40"/>
    <property type="match status" value="1"/>
</dbReference>
<dbReference type="PANTHER" id="PTHR19848">
    <property type="entry name" value="WD40 REPEAT PROTEIN"/>
    <property type="match status" value="1"/>
</dbReference>
<dbReference type="SUPFAM" id="SSF50998">
    <property type="entry name" value="Quinoprotein alcohol dehydrogenase-like"/>
    <property type="match status" value="1"/>
</dbReference>
<dbReference type="PANTHER" id="PTHR19848:SF8">
    <property type="entry name" value="F-BOX AND WD REPEAT DOMAIN CONTAINING 7"/>
    <property type="match status" value="1"/>
</dbReference>
<feature type="repeat" description="WD" evidence="3">
    <location>
        <begin position="22"/>
        <end position="57"/>
    </location>
</feature>
<dbReference type="InterPro" id="IPR019775">
    <property type="entry name" value="WD40_repeat_CS"/>
</dbReference>
<protein>
    <recommendedName>
        <fullName evidence="6">WD40 repeat-containing protein</fullName>
    </recommendedName>
</protein>
<keyword evidence="5" id="KW-1185">Reference proteome</keyword>
<dbReference type="InterPro" id="IPR015943">
    <property type="entry name" value="WD40/YVTN_repeat-like_dom_sf"/>
</dbReference>
<dbReference type="PROSITE" id="PS50082">
    <property type="entry name" value="WD_REPEATS_2"/>
    <property type="match status" value="4"/>
</dbReference>
<dbReference type="InterPro" id="IPR011047">
    <property type="entry name" value="Quinoprotein_ADH-like_sf"/>
</dbReference>
<organism evidence="4 5">
    <name type="scientific">Belliella aquatica</name>
    <dbReference type="NCBI Taxonomy" id="1323734"/>
    <lineage>
        <taxon>Bacteria</taxon>
        <taxon>Pseudomonadati</taxon>
        <taxon>Bacteroidota</taxon>
        <taxon>Cytophagia</taxon>
        <taxon>Cytophagales</taxon>
        <taxon>Cyclobacteriaceae</taxon>
        <taxon>Belliella</taxon>
    </lineage>
</organism>
<dbReference type="Gene3D" id="2.130.10.10">
    <property type="entry name" value="YVTN repeat-like/Quinoprotein amine dehydrogenase"/>
    <property type="match status" value="2"/>
</dbReference>
<comment type="caution">
    <text evidence="4">The sequence shown here is derived from an EMBL/GenBank/DDBJ whole genome shotgun (WGS) entry which is preliminary data.</text>
</comment>
<evidence type="ECO:0000313" key="5">
    <source>
        <dbReference type="Proteomes" id="UP000635885"/>
    </source>
</evidence>
<evidence type="ECO:0000256" key="3">
    <source>
        <dbReference type="PROSITE-ProRule" id="PRU00221"/>
    </source>
</evidence>
<dbReference type="CDD" id="cd00200">
    <property type="entry name" value="WD40"/>
    <property type="match status" value="1"/>
</dbReference>
<proteinExistence type="predicted"/>
<dbReference type="SMART" id="SM00320">
    <property type="entry name" value="WD40"/>
    <property type="match status" value="7"/>
</dbReference>
<name>A0ABQ1M5N9_9BACT</name>
<dbReference type="PROSITE" id="PS00678">
    <property type="entry name" value="WD_REPEATS_1"/>
    <property type="match status" value="2"/>
</dbReference>
<evidence type="ECO:0000256" key="1">
    <source>
        <dbReference type="ARBA" id="ARBA00022574"/>
    </source>
</evidence>
<accession>A0ABQ1M5N9</accession>
<dbReference type="Pfam" id="PF02239">
    <property type="entry name" value="Cytochrom_D1"/>
    <property type="match status" value="1"/>
</dbReference>